<name>A0A0M3HM77_ASCLU</name>
<proteinExistence type="predicted"/>
<accession>A0A0M3HM77</accession>
<dbReference type="Proteomes" id="UP000036681">
    <property type="component" value="Unplaced"/>
</dbReference>
<reference evidence="2" key="1">
    <citation type="submission" date="2017-02" db="UniProtKB">
        <authorList>
            <consortium name="WormBaseParasite"/>
        </authorList>
    </citation>
    <scope>IDENTIFICATION</scope>
</reference>
<dbReference type="WBParaSite" id="ALUE_0000262201-mRNA-1">
    <property type="protein sequence ID" value="ALUE_0000262201-mRNA-1"/>
    <property type="gene ID" value="ALUE_0000262201"/>
</dbReference>
<keyword evidence="1" id="KW-1185">Reference proteome</keyword>
<evidence type="ECO:0000313" key="1">
    <source>
        <dbReference type="Proteomes" id="UP000036681"/>
    </source>
</evidence>
<sequence>MAILVKGITTMSYCFLRKRPSDIDLSMYGTSASTIPSIISLTSMRQLTDSRIRRDFMQLQLNTKGHVGRALCSSVVYFPFESSNEKESLV</sequence>
<dbReference type="AlphaFoldDB" id="A0A0M3HM77"/>
<evidence type="ECO:0000313" key="2">
    <source>
        <dbReference type="WBParaSite" id="ALUE_0000262201-mRNA-1"/>
    </source>
</evidence>
<organism evidence="1 2">
    <name type="scientific">Ascaris lumbricoides</name>
    <name type="common">Giant roundworm</name>
    <dbReference type="NCBI Taxonomy" id="6252"/>
    <lineage>
        <taxon>Eukaryota</taxon>
        <taxon>Metazoa</taxon>
        <taxon>Ecdysozoa</taxon>
        <taxon>Nematoda</taxon>
        <taxon>Chromadorea</taxon>
        <taxon>Rhabditida</taxon>
        <taxon>Spirurina</taxon>
        <taxon>Ascaridomorpha</taxon>
        <taxon>Ascaridoidea</taxon>
        <taxon>Ascarididae</taxon>
        <taxon>Ascaris</taxon>
    </lineage>
</organism>
<protein>
    <submittedName>
        <fullName evidence="2">Ovule protein</fullName>
    </submittedName>
</protein>